<evidence type="ECO:0000313" key="2">
    <source>
        <dbReference type="EMBL" id="MDX8415269.1"/>
    </source>
</evidence>
<sequence length="243" mass="26801">MPKNKENIWLNLGVNVILPTLILMKAQKWLVAAGIVSQESAKPIYFFAIAIALPVIYGIYDLAKRGKWNIFSIFGILNVLLTGTIGLFELSREWIIAKEAGIPAILGLAVLISAYTKKPLVKVLIYNDALLDTKKVAAALEERNNTAKFFDALKGATILISASFFASGIIQFFLAAMIYTENASAEEFNSQVGQMTWISYLVVLLPCMAITTAALFKILNAIKNLTGFTFEEALSQDLRENKK</sequence>
<keyword evidence="3" id="KW-1185">Reference proteome</keyword>
<feature type="transmembrane region" description="Helical" evidence="1">
    <location>
        <begin position="94"/>
        <end position="115"/>
    </location>
</feature>
<keyword evidence="1" id="KW-0472">Membrane</keyword>
<proteinExistence type="predicted"/>
<dbReference type="NCBIfam" id="NF041646">
    <property type="entry name" value="VC0807_fam"/>
    <property type="match status" value="1"/>
</dbReference>
<feature type="transmembrane region" description="Helical" evidence="1">
    <location>
        <begin position="198"/>
        <end position="219"/>
    </location>
</feature>
<keyword evidence="1" id="KW-1133">Transmembrane helix</keyword>
<organism evidence="2 3">
    <name type="scientific">Intestinicryptomonas porci</name>
    <dbReference type="NCBI Taxonomy" id="2926320"/>
    <lineage>
        <taxon>Bacteria</taxon>
        <taxon>Pseudomonadati</taxon>
        <taxon>Verrucomicrobiota</taxon>
        <taxon>Opitutia</taxon>
        <taxon>Opitutales</taxon>
        <taxon>Intestinicryptomonaceae</taxon>
        <taxon>Intestinicryptomonas</taxon>
    </lineage>
</organism>
<dbReference type="RefSeq" id="WP_370396717.1">
    <property type="nucleotide sequence ID" value="NZ_JALBUT010000003.1"/>
</dbReference>
<dbReference type="Proteomes" id="UP001275932">
    <property type="component" value="Unassembled WGS sequence"/>
</dbReference>
<feature type="transmembrane region" description="Helical" evidence="1">
    <location>
        <begin position="158"/>
        <end position="178"/>
    </location>
</feature>
<reference evidence="2 3" key="1">
    <citation type="submission" date="2022-03" db="EMBL/GenBank/DDBJ databases">
        <title>Novel taxa within the pig intestine.</title>
        <authorList>
            <person name="Wylensek D."/>
            <person name="Bishof K."/>
            <person name="Afrizal A."/>
            <person name="Clavel T."/>
        </authorList>
    </citation>
    <scope>NUCLEOTIDE SEQUENCE [LARGE SCALE GENOMIC DNA]</scope>
    <source>
        <strain evidence="2 3">CLA-KB-P66</strain>
    </source>
</reference>
<accession>A0ABU4WGC9</accession>
<feature type="transmembrane region" description="Helical" evidence="1">
    <location>
        <begin position="44"/>
        <end position="63"/>
    </location>
</feature>
<feature type="transmembrane region" description="Helical" evidence="1">
    <location>
        <begin position="70"/>
        <end position="88"/>
    </location>
</feature>
<keyword evidence="1" id="KW-0812">Transmembrane</keyword>
<name>A0ABU4WGC9_9BACT</name>
<gene>
    <name evidence="2" type="ORF">MOX91_03630</name>
</gene>
<feature type="transmembrane region" description="Helical" evidence="1">
    <location>
        <begin position="7"/>
        <end position="24"/>
    </location>
</feature>
<evidence type="ECO:0008006" key="4">
    <source>
        <dbReference type="Google" id="ProtNLM"/>
    </source>
</evidence>
<dbReference type="EMBL" id="JALBUT010000003">
    <property type="protein sequence ID" value="MDX8415269.1"/>
    <property type="molecule type" value="Genomic_DNA"/>
</dbReference>
<comment type="caution">
    <text evidence="2">The sequence shown here is derived from an EMBL/GenBank/DDBJ whole genome shotgun (WGS) entry which is preliminary data.</text>
</comment>
<protein>
    <recommendedName>
        <fullName evidence="4">MFS transporter</fullName>
    </recommendedName>
</protein>
<evidence type="ECO:0000256" key="1">
    <source>
        <dbReference type="SAM" id="Phobius"/>
    </source>
</evidence>
<evidence type="ECO:0000313" key="3">
    <source>
        <dbReference type="Proteomes" id="UP001275932"/>
    </source>
</evidence>